<evidence type="ECO:0000256" key="6">
    <source>
        <dbReference type="RuleBase" id="RU367120"/>
    </source>
</evidence>
<evidence type="ECO:0000313" key="7">
    <source>
        <dbReference type="EMBL" id="GIX61191.1"/>
    </source>
</evidence>
<reference evidence="7 8" key="1">
    <citation type="submission" date="2021-06" db="EMBL/GenBank/DDBJ databases">
        <title>Genome sequence of Babesia caballi.</title>
        <authorList>
            <person name="Yamagishi J."/>
            <person name="Kidaka T."/>
            <person name="Ochi A."/>
        </authorList>
    </citation>
    <scope>NUCLEOTIDE SEQUENCE [LARGE SCALE GENOMIC DNA]</scope>
    <source>
        <strain evidence="7">USDA-D6B2</strain>
    </source>
</reference>
<evidence type="ECO:0000256" key="1">
    <source>
        <dbReference type="ARBA" id="ARBA00006734"/>
    </source>
</evidence>
<dbReference type="GO" id="GO:0097354">
    <property type="term" value="P:prenylation"/>
    <property type="evidence" value="ECO:0007669"/>
    <property type="project" value="UniProtKB-UniRule"/>
</dbReference>
<accession>A0AAV4LMY2</accession>
<dbReference type="GeneID" id="94192674"/>
<dbReference type="SUPFAM" id="SSF48439">
    <property type="entry name" value="Protein prenylyltransferase"/>
    <property type="match status" value="1"/>
</dbReference>
<keyword evidence="4" id="KW-0677">Repeat</keyword>
<keyword evidence="3 6" id="KW-0808">Transferase</keyword>
<evidence type="ECO:0000256" key="5">
    <source>
        <dbReference type="ARBA" id="ARBA00047658"/>
    </source>
</evidence>
<evidence type="ECO:0000256" key="2">
    <source>
        <dbReference type="ARBA" id="ARBA00022602"/>
    </source>
</evidence>
<dbReference type="GO" id="GO:0005968">
    <property type="term" value="C:Rab-protein geranylgeranyltransferase complex"/>
    <property type="evidence" value="ECO:0007669"/>
    <property type="project" value="TreeGrafter"/>
</dbReference>
<evidence type="ECO:0000256" key="4">
    <source>
        <dbReference type="ARBA" id="ARBA00022737"/>
    </source>
</evidence>
<organism evidence="7 8">
    <name type="scientific">Babesia caballi</name>
    <dbReference type="NCBI Taxonomy" id="5871"/>
    <lineage>
        <taxon>Eukaryota</taxon>
        <taxon>Sar</taxon>
        <taxon>Alveolata</taxon>
        <taxon>Apicomplexa</taxon>
        <taxon>Aconoidasida</taxon>
        <taxon>Piroplasmida</taxon>
        <taxon>Babesiidae</taxon>
        <taxon>Babesia</taxon>
    </lineage>
</organism>
<dbReference type="AlphaFoldDB" id="A0AAV4LMY2"/>
<protein>
    <recommendedName>
        <fullName evidence="6">Geranylgeranyl transferase type-2 subunit alpha</fullName>
        <ecNumber evidence="6">2.5.1.60</ecNumber>
    </recommendedName>
    <alternativeName>
        <fullName evidence="6">Geranylgeranyl transferase type II subunit alpha</fullName>
    </alternativeName>
</protein>
<dbReference type="Proteomes" id="UP001497744">
    <property type="component" value="Unassembled WGS sequence"/>
</dbReference>
<dbReference type="SUPFAM" id="SSF52075">
    <property type="entry name" value="Outer arm dynein light chain 1"/>
    <property type="match status" value="1"/>
</dbReference>
<evidence type="ECO:0000313" key="8">
    <source>
        <dbReference type="Proteomes" id="UP001497744"/>
    </source>
</evidence>
<dbReference type="InterPro" id="IPR032675">
    <property type="entry name" value="LRR_dom_sf"/>
</dbReference>
<evidence type="ECO:0000256" key="3">
    <source>
        <dbReference type="ARBA" id="ARBA00022679"/>
    </source>
</evidence>
<dbReference type="GO" id="GO:0004663">
    <property type="term" value="F:Rab geranylgeranyltransferase activity"/>
    <property type="evidence" value="ECO:0007669"/>
    <property type="project" value="UniProtKB-UniRule"/>
</dbReference>
<gene>
    <name evidence="7" type="ORF">BcabD6B2_06260</name>
</gene>
<dbReference type="Gene3D" id="3.80.10.10">
    <property type="entry name" value="Ribonuclease Inhibitor"/>
    <property type="match status" value="1"/>
</dbReference>
<comment type="similarity">
    <text evidence="1 6">Belongs to the protein prenyltransferase subunit alpha family.</text>
</comment>
<sequence length="717" mass="81289">MHGIRREDIYKTPEEEKAFAAKLEKGFKLLDSFVANVRESEASEASPAPTLHDAAEADRMFELSTAIIDFMPEFYPSWHYRKNYLVRPCVEKEQLRALLDAELPFTESVLKKSPKCYAVWHHRLWILTLLFNLGYDDVGDILNKEFALCMQFFRLDGRNFHGWGHVNYVRHYLKLLESEQPPASPSLVDKLSHAEFGKLIEKNFSNYSAWFHRGMLSETCGCLAEDLNSLTPAIYTDPNDQCLWHQFDWLLYRRNALQHYLVQCHFFKESHSFVFYFNDCVALSAANSFITLVAAEGRLPKLEGKWTPVSSAPRNTNRLRNVPVPEYAWRFTLAQPFDMAASNRVTVSLVIETDEHIIASYYSHMRHLPKCTRDSTFREVKDPQPCLLSLRYQLQVSSNGDMPVDLDSLQFMRNNPAAASGWEDLAGVLRGPVAMPNSSRIASLGNDITSAVLEQQLDMINELLNTGTESKYLHLASHKIRRHLGQPSDSHECYEHVKRIDSLRSRLYDDTLILEKVQTALDANAATGATSVDLSGFGLRRLTYRTLAPHVLLESLDLSDNALCDSSLLDIGLCLMLNLRHLSLARNGFTRLSSVLEALRNLARLERLDLSGNPCVSGDAWACTSAPEKLRCVSGAFFSTLRRREIDVTNTPLAAFLKEEYGNTVPNACDSSAFPAIPGFQVIFSGRETEEDRGVQPSRRNENVLRVVLRRAERQAL</sequence>
<comment type="caution">
    <text evidence="7">The sequence shown here is derived from an EMBL/GenBank/DDBJ whole genome shotgun (WGS) entry which is preliminary data.</text>
</comment>
<name>A0AAV4LMY2_BABCB</name>
<dbReference type="Gene3D" id="1.25.40.120">
    <property type="entry name" value="Protein prenylyltransferase"/>
    <property type="match status" value="1"/>
</dbReference>
<dbReference type="RefSeq" id="XP_067713262.1">
    <property type="nucleotide sequence ID" value="XM_067857161.1"/>
</dbReference>
<dbReference type="InterPro" id="IPR002088">
    <property type="entry name" value="Prenyl_trans_a"/>
</dbReference>
<dbReference type="Pfam" id="PF01239">
    <property type="entry name" value="PPTA"/>
    <property type="match status" value="2"/>
</dbReference>
<keyword evidence="2 6" id="KW-0637">Prenyltransferase</keyword>
<dbReference type="PANTHER" id="PTHR11129">
    <property type="entry name" value="PROTEIN FARNESYLTRANSFERASE ALPHA SUBUNIT/RAB GERANYLGERANYL TRANSFERASE ALPHA SUBUNIT"/>
    <property type="match status" value="1"/>
</dbReference>
<proteinExistence type="inferred from homology"/>
<comment type="catalytic activity">
    <reaction evidence="5 6">
        <text>geranylgeranyl diphosphate + L-cysteinyl-[protein] = S-geranylgeranyl-L-cysteinyl-[protein] + diphosphate</text>
        <dbReference type="Rhea" id="RHEA:21240"/>
        <dbReference type="Rhea" id="RHEA-COMP:10131"/>
        <dbReference type="Rhea" id="RHEA-COMP:11537"/>
        <dbReference type="ChEBI" id="CHEBI:29950"/>
        <dbReference type="ChEBI" id="CHEBI:33019"/>
        <dbReference type="ChEBI" id="CHEBI:57533"/>
        <dbReference type="ChEBI" id="CHEBI:86021"/>
        <dbReference type="EC" id="2.5.1.60"/>
    </reaction>
</comment>
<dbReference type="PANTHER" id="PTHR11129:SF2">
    <property type="entry name" value="GERANYLGERANYL TRANSFERASE TYPE-2 SUBUNIT ALPHA"/>
    <property type="match status" value="1"/>
</dbReference>
<comment type="function">
    <text evidence="6">Catalyzes the transfer of a geranyl-geranyl moiety from geranyl-geranyl pyrophosphate to cysteines occuring in specific C-terminal amino acid sequences.</text>
</comment>
<keyword evidence="8" id="KW-1185">Reference proteome</keyword>
<dbReference type="PROSITE" id="PS51147">
    <property type="entry name" value="PFTA"/>
    <property type="match status" value="1"/>
</dbReference>
<dbReference type="EC" id="2.5.1.60" evidence="6"/>
<dbReference type="EMBL" id="BPLF01000001">
    <property type="protein sequence ID" value="GIX61191.1"/>
    <property type="molecule type" value="Genomic_DNA"/>
</dbReference>